<proteinExistence type="predicted"/>
<dbReference type="EMBL" id="NBIU01000002">
    <property type="protein sequence ID" value="PZT48992.1"/>
    <property type="molecule type" value="Genomic_DNA"/>
</dbReference>
<organism evidence="2 3">
    <name type="scientific">Helicobacter valdiviensis</name>
    <dbReference type="NCBI Taxonomy" id="1458358"/>
    <lineage>
        <taxon>Bacteria</taxon>
        <taxon>Pseudomonadati</taxon>
        <taxon>Campylobacterota</taxon>
        <taxon>Epsilonproteobacteria</taxon>
        <taxon>Campylobacterales</taxon>
        <taxon>Helicobacteraceae</taxon>
        <taxon>Helicobacter</taxon>
    </lineage>
</organism>
<dbReference type="RefSeq" id="WP_111229050.1">
    <property type="nucleotide sequence ID" value="NZ_NBIU01000002.1"/>
</dbReference>
<dbReference type="Pfam" id="PF14899">
    <property type="entry name" value="DUF4492"/>
    <property type="match status" value="1"/>
</dbReference>
<evidence type="ECO:0000313" key="2">
    <source>
        <dbReference type="EMBL" id="PZT48992.1"/>
    </source>
</evidence>
<comment type="caution">
    <text evidence="2">The sequence shown here is derived from an EMBL/GenBank/DDBJ whole genome shotgun (WGS) entry which is preliminary data.</text>
</comment>
<dbReference type="Proteomes" id="UP000249746">
    <property type="component" value="Unassembled WGS sequence"/>
</dbReference>
<sequence length="69" mass="8282">MGIFKKIFLLYYEGFKNMSLGKSLWIVIILKLLVIFCFLKIFIYGEGFKERFLTQEERSEFVSKNLVNF</sequence>
<dbReference type="AlphaFoldDB" id="A0A2W6MXC3"/>
<protein>
    <submittedName>
        <fullName evidence="2">DUF4492 domain-containing protein</fullName>
    </submittedName>
</protein>
<evidence type="ECO:0000256" key="1">
    <source>
        <dbReference type="SAM" id="Phobius"/>
    </source>
</evidence>
<keyword evidence="3" id="KW-1185">Reference proteome</keyword>
<evidence type="ECO:0000313" key="3">
    <source>
        <dbReference type="Proteomes" id="UP000249746"/>
    </source>
</evidence>
<dbReference type="InterPro" id="IPR027853">
    <property type="entry name" value="DUF4492"/>
</dbReference>
<name>A0A2W6MXC3_9HELI</name>
<keyword evidence="1" id="KW-1133">Transmembrane helix</keyword>
<reference evidence="2 3" key="1">
    <citation type="submission" date="2017-03" db="EMBL/GenBank/DDBJ databases">
        <title>Genomic and clinical evidence uncovers the enterohepatic species Helicobacter valdiviensis as a potential human intestinal pathogen.</title>
        <authorList>
            <person name="Fresia P."/>
            <person name="Jara R."/>
            <person name="Sierra R."/>
            <person name="Ferres I."/>
            <person name="Greif G."/>
            <person name="Iraola G."/>
            <person name="Collado L."/>
        </authorList>
    </citation>
    <scope>NUCLEOTIDE SEQUENCE [LARGE SCALE GENOMIC DNA]</scope>
    <source>
        <strain evidence="2 3">WBE14</strain>
    </source>
</reference>
<keyword evidence="1" id="KW-0812">Transmembrane</keyword>
<keyword evidence="1" id="KW-0472">Membrane</keyword>
<accession>A0A2W6MXC3</accession>
<gene>
    <name evidence="2" type="ORF">B6S12_01480</name>
</gene>
<feature type="transmembrane region" description="Helical" evidence="1">
    <location>
        <begin position="24"/>
        <end position="43"/>
    </location>
</feature>